<dbReference type="InterPro" id="IPR013216">
    <property type="entry name" value="Methyltransf_11"/>
</dbReference>
<gene>
    <name evidence="3" type="ORF">sm9_1612</name>
</gene>
<evidence type="ECO:0000313" key="4">
    <source>
        <dbReference type="Proteomes" id="UP000067738"/>
    </source>
</evidence>
<dbReference type="OrthoDB" id="1018at2157"/>
<dbReference type="PANTHER" id="PTHR44068">
    <property type="entry name" value="ZGC:194242"/>
    <property type="match status" value="1"/>
</dbReference>
<evidence type="ECO:0000256" key="1">
    <source>
        <dbReference type="ARBA" id="ARBA00022679"/>
    </source>
</evidence>
<reference evidence="3 4" key="1">
    <citation type="submission" date="2015-04" db="EMBL/GenBank/DDBJ databases">
        <title>The complete genome sequence of the rumen methanogen Methanobrevibacter millerae SM9.</title>
        <authorList>
            <person name="Leahy S.C."/>
            <person name="Kelly W.J."/>
            <person name="Pacheco D.M."/>
            <person name="Li D."/>
            <person name="Altermann E."/>
            <person name="Attwood G.T."/>
        </authorList>
    </citation>
    <scope>NUCLEOTIDE SEQUENCE [LARGE SCALE GENOMIC DNA]</scope>
    <source>
        <strain evidence="3 4">SM9</strain>
    </source>
</reference>
<feature type="domain" description="Methyltransferase type 11" evidence="2">
    <location>
        <begin position="48"/>
        <end position="146"/>
    </location>
</feature>
<keyword evidence="3" id="KW-0489">Methyltransferase</keyword>
<sequence>MVAKKITQCRKPHGKEGIQTIKNMNENHKDISNFAFKCIDVGKNDKILDIGCGGGINIEKFLKLTENNVDGLDYSEISVGESIKRNQKAVDKGKCKVMQADVSRMPIDDETYDLVSAFETIYFWPDIENTFKEVSRIITPEGRFMIAQGTDGNHPDDEKWLSTVEGMNVYTADMLKKYLLNAGFSSVKSFKKENDYILVVIAQK</sequence>
<dbReference type="Proteomes" id="UP000067738">
    <property type="component" value="Chromosome"/>
</dbReference>
<accession>A0A0U3CYL6</accession>
<protein>
    <submittedName>
        <fullName evidence="3">SAM-dependent methyltransferase</fullName>
    </submittedName>
</protein>
<dbReference type="GeneID" id="26736553"/>
<organism evidence="3 4">
    <name type="scientific">Methanobrevibacter millerae</name>
    <dbReference type="NCBI Taxonomy" id="230361"/>
    <lineage>
        <taxon>Archaea</taxon>
        <taxon>Methanobacteriati</taxon>
        <taxon>Methanobacteriota</taxon>
        <taxon>Methanomada group</taxon>
        <taxon>Methanobacteria</taxon>
        <taxon>Methanobacteriales</taxon>
        <taxon>Methanobacteriaceae</taxon>
        <taxon>Methanobrevibacter</taxon>
    </lineage>
</organism>
<dbReference type="GO" id="GO:0032259">
    <property type="term" value="P:methylation"/>
    <property type="evidence" value="ECO:0007669"/>
    <property type="project" value="UniProtKB-KW"/>
</dbReference>
<dbReference type="GO" id="GO:0003838">
    <property type="term" value="F:sterol 24-C-methyltransferase activity"/>
    <property type="evidence" value="ECO:0007669"/>
    <property type="project" value="TreeGrafter"/>
</dbReference>
<dbReference type="Gene3D" id="3.40.50.150">
    <property type="entry name" value="Vaccinia Virus protein VP39"/>
    <property type="match status" value="1"/>
</dbReference>
<dbReference type="AlphaFoldDB" id="A0A0U3CYL6"/>
<dbReference type="PATRIC" id="fig|230361.4.peg.1670"/>
<evidence type="ECO:0000259" key="2">
    <source>
        <dbReference type="Pfam" id="PF08241"/>
    </source>
</evidence>
<dbReference type="SUPFAM" id="SSF53335">
    <property type="entry name" value="S-adenosyl-L-methionine-dependent methyltransferases"/>
    <property type="match status" value="1"/>
</dbReference>
<dbReference type="EMBL" id="CP011266">
    <property type="protein sequence ID" value="ALT69380.1"/>
    <property type="molecule type" value="Genomic_DNA"/>
</dbReference>
<dbReference type="Pfam" id="PF08241">
    <property type="entry name" value="Methyltransf_11"/>
    <property type="match status" value="1"/>
</dbReference>
<dbReference type="RefSeq" id="WP_058739618.1">
    <property type="nucleotide sequence ID" value="NZ_CP011266.1"/>
</dbReference>
<dbReference type="GO" id="GO:0016126">
    <property type="term" value="P:sterol biosynthetic process"/>
    <property type="evidence" value="ECO:0007669"/>
    <property type="project" value="TreeGrafter"/>
</dbReference>
<evidence type="ECO:0000313" key="3">
    <source>
        <dbReference type="EMBL" id="ALT69380.1"/>
    </source>
</evidence>
<dbReference type="InterPro" id="IPR050447">
    <property type="entry name" value="Erg6_SMT_methyltransf"/>
</dbReference>
<proteinExistence type="predicted"/>
<dbReference type="InterPro" id="IPR029063">
    <property type="entry name" value="SAM-dependent_MTases_sf"/>
</dbReference>
<name>A0A0U3CYL6_9EURY</name>
<dbReference type="PANTHER" id="PTHR44068:SF1">
    <property type="entry name" value="HYPOTHETICAL LOC100005854"/>
    <property type="match status" value="1"/>
</dbReference>
<dbReference type="KEGG" id="mmil:sm9_1612"/>
<keyword evidence="1 3" id="KW-0808">Transferase</keyword>
<dbReference type="CDD" id="cd02440">
    <property type="entry name" value="AdoMet_MTases"/>
    <property type="match status" value="1"/>
</dbReference>
<keyword evidence="4" id="KW-1185">Reference proteome</keyword>